<evidence type="ECO:0000313" key="2">
    <source>
        <dbReference type="Proteomes" id="UP000823775"/>
    </source>
</evidence>
<keyword evidence="2" id="KW-1185">Reference proteome</keyword>
<dbReference type="Proteomes" id="UP000823775">
    <property type="component" value="Unassembled WGS sequence"/>
</dbReference>
<evidence type="ECO:0000313" key="1">
    <source>
        <dbReference type="EMBL" id="MCE0482374.1"/>
    </source>
</evidence>
<sequence>MEMRGRENGAEKGVLAAAGSNGGAMPVFPCSGGLKNGGDCGYVLSEMGNDNGSMTLGSICFAGDGR</sequence>
<reference evidence="1 2" key="1">
    <citation type="journal article" date="2021" name="BMC Genomics">
        <title>Datura genome reveals duplications of psychoactive alkaloid biosynthetic genes and high mutation rate following tissue culture.</title>
        <authorList>
            <person name="Rajewski A."/>
            <person name="Carter-House D."/>
            <person name="Stajich J."/>
            <person name="Litt A."/>
        </authorList>
    </citation>
    <scope>NUCLEOTIDE SEQUENCE [LARGE SCALE GENOMIC DNA]</scope>
    <source>
        <strain evidence="1">AR-01</strain>
    </source>
</reference>
<name>A0ABS8VQ69_DATST</name>
<comment type="caution">
    <text evidence="1">The sequence shown here is derived from an EMBL/GenBank/DDBJ whole genome shotgun (WGS) entry which is preliminary data.</text>
</comment>
<accession>A0ABS8VQ69</accession>
<protein>
    <submittedName>
        <fullName evidence="1">Uncharacterized protein</fullName>
    </submittedName>
</protein>
<gene>
    <name evidence="1" type="ORF">HAX54_041072</name>
</gene>
<organism evidence="1 2">
    <name type="scientific">Datura stramonium</name>
    <name type="common">Jimsonweed</name>
    <name type="synonym">Common thornapple</name>
    <dbReference type="NCBI Taxonomy" id="4076"/>
    <lineage>
        <taxon>Eukaryota</taxon>
        <taxon>Viridiplantae</taxon>
        <taxon>Streptophyta</taxon>
        <taxon>Embryophyta</taxon>
        <taxon>Tracheophyta</taxon>
        <taxon>Spermatophyta</taxon>
        <taxon>Magnoliopsida</taxon>
        <taxon>eudicotyledons</taxon>
        <taxon>Gunneridae</taxon>
        <taxon>Pentapetalae</taxon>
        <taxon>asterids</taxon>
        <taxon>lamiids</taxon>
        <taxon>Solanales</taxon>
        <taxon>Solanaceae</taxon>
        <taxon>Solanoideae</taxon>
        <taxon>Datureae</taxon>
        <taxon>Datura</taxon>
    </lineage>
</organism>
<proteinExistence type="predicted"/>
<dbReference type="EMBL" id="JACEIK010005896">
    <property type="protein sequence ID" value="MCE0482374.1"/>
    <property type="molecule type" value="Genomic_DNA"/>
</dbReference>